<evidence type="ECO:0000313" key="2">
    <source>
        <dbReference type="Proteomes" id="UP001304300"/>
    </source>
</evidence>
<proteinExistence type="predicted"/>
<dbReference type="EMBL" id="CP136920">
    <property type="protein sequence ID" value="WOO39327.1"/>
    <property type="molecule type" value="Genomic_DNA"/>
</dbReference>
<dbReference type="Pfam" id="PF13279">
    <property type="entry name" value="4HBT_2"/>
    <property type="match status" value="1"/>
</dbReference>
<accession>A0AAQ3L5S8</accession>
<dbReference type="AlphaFoldDB" id="A0AAQ3L5S8"/>
<reference evidence="1 2" key="1">
    <citation type="submission" date="2023-10" db="EMBL/GenBank/DDBJ databases">
        <title>Rubellicoccus peritrichatus gen. nov., sp. nov., isolated from an algae of coral reef tank.</title>
        <authorList>
            <person name="Luo J."/>
        </authorList>
    </citation>
    <scope>NUCLEOTIDE SEQUENCE [LARGE SCALE GENOMIC DNA]</scope>
    <source>
        <strain evidence="1 2">CR14</strain>
    </source>
</reference>
<keyword evidence="2" id="KW-1185">Reference proteome</keyword>
<protein>
    <submittedName>
        <fullName evidence="1">Hotdog domain-containing protein</fullName>
    </submittedName>
</protein>
<evidence type="ECO:0000313" key="1">
    <source>
        <dbReference type="EMBL" id="WOO39327.1"/>
    </source>
</evidence>
<dbReference type="CDD" id="cd00586">
    <property type="entry name" value="4HBT"/>
    <property type="match status" value="1"/>
</dbReference>
<dbReference type="Gene3D" id="3.10.129.10">
    <property type="entry name" value="Hotdog Thioesterase"/>
    <property type="match status" value="1"/>
</dbReference>
<sequence length="140" mass="16390">MPKSYFQFDTEVYFDEFDALWVLHHSRYLQHLERAQQAFFQKLLGVDDFDEKRDEDIYVVVKSLDIDFLVPVRCPGRIIIRYTIERVREAGVVMGFEILSADGQTVHSKGRRTVCKLSGKTHQPTGWTAPFRKAMEAWSM</sequence>
<organism evidence="1 2">
    <name type="scientific">Rubellicoccus peritrichatus</name>
    <dbReference type="NCBI Taxonomy" id="3080537"/>
    <lineage>
        <taxon>Bacteria</taxon>
        <taxon>Pseudomonadati</taxon>
        <taxon>Verrucomicrobiota</taxon>
        <taxon>Opitutia</taxon>
        <taxon>Puniceicoccales</taxon>
        <taxon>Cerasicoccaceae</taxon>
        <taxon>Rubellicoccus</taxon>
    </lineage>
</organism>
<gene>
    <name evidence="1" type="ORF">RZN69_11945</name>
</gene>
<dbReference type="KEGG" id="puo:RZN69_11945"/>
<dbReference type="RefSeq" id="WP_317831182.1">
    <property type="nucleotide sequence ID" value="NZ_CP136920.1"/>
</dbReference>
<name>A0AAQ3L5S8_9BACT</name>
<dbReference type="SUPFAM" id="SSF54637">
    <property type="entry name" value="Thioesterase/thiol ester dehydrase-isomerase"/>
    <property type="match status" value="1"/>
</dbReference>
<dbReference type="InterPro" id="IPR029069">
    <property type="entry name" value="HotDog_dom_sf"/>
</dbReference>
<dbReference type="Proteomes" id="UP001304300">
    <property type="component" value="Chromosome"/>
</dbReference>